<dbReference type="Proteomes" id="UP000638188">
    <property type="component" value="Unassembled WGS sequence"/>
</dbReference>
<reference evidence="3" key="1">
    <citation type="journal article" date="2019" name="Int. J. Syst. Evol. Microbiol.">
        <title>The Global Catalogue of Microorganisms (GCM) 10K type strain sequencing project: providing services to taxonomists for standard genome sequencing and annotation.</title>
        <authorList>
            <consortium name="The Broad Institute Genomics Platform"/>
            <consortium name="The Broad Institute Genome Sequencing Center for Infectious Disease"/>
            <person name="Wu L."/>
            <person name="Ma J."/>
        </authorList>
    </citation>
    <scope>NUCLEOTIDE SEQUENCE [LARGE SCALE GENOMIC DNA]</scope>
    <source>
        <strain evidence="3">CGMCC 1.12482</strain>
    </source>
</reference>
<accession>A0ABQ1NUG1</accession>
<comment type="caution">
    <text evidence="2">The sequence shown here is derived from an EMBL/GenBank/DDBJ whole genome shotgun (WGS) entry which is preliminary data.</text>
</comment>
<keyword evidence="1" id="KW-0732">Signal</keyword>
<evidence type="ECO:0000256" key="1">
    <source>
        <dbReference type="SAM" id="SignalP"/>
    </source>
</evidence>
<protein>
    <recommendedName>
        <fullName evidence="4">Lipoprotein</fullName>
    </recommendedName>
</protein>
<feature type="chain" id="PRO_5046536466" description="Lipoprotein" evidence="1">
    <location>
        <begin position="23"/>
        <end position="128"/>
    </location>
</feature>
<proteinExistence type="predicted"/>
<keyword evidence="3" id="KW-1185">Reference proteome</keyword>
<gene>
    <name evidence="2" type="ORF">GCM10007418_00150</name>
</gene>
<evidence type="ECO:0000313" key="3">
    <source>
        <dbReference type="Proteomes" id="UP000638188"/>
    </source>
</evidence>
<sequence length="128" mass="13939">MKAIRSLIVLAAVAIVTGCTTMADSIAEKGTGPYRIYEKPKSEVWAATVEAVPSVGLKLVTANESSNMILAQRGVTAFSYGENVAIFIENYNGNQSRVEIVSKRAMETNVFAPDWSRSLFAYLDSKLK</sequence>
<dbReference type="RefSeq" id="WP_150277860.1">
    <property type="nucleotide sequence ID" value="NZ_BMFF01000001.1"/>
</dbReference>
<name>A0ABQ1NUG1_9GAMM</name>
<feature type="signal peptide" evidence="1">
    <location>
        <begin position="1"/>
        <end position="22"/>
    </location>
</feature>
<dbReference type="EMBL" id="BMFF01000001">
    <property type="protein sequence ID" value="GGC84283.1"/>
    <property type="molecule type" value="Genomic_DNA"/>
</dbReference>
<evidence type="ECO:0000313" key="2">
    <source>
        <dbReference type="EMBL" id="GGC84283.1"/>
    </source>
</evidence>
<dbReference type="PROSITE" id="PS51257">
    <property type="entry name" value="PROKAR_LIPOPROTEIN"/>
    <property type="match status" value="1"/>
</dbReference>
<organism evidence="2 3">
    <name type="scientific">Halopseudomonas salina</name>
    <dbReference type="NCBI Taxonomy" id="1323744"/>
    <lineage>
        <taxon>Bacteria</taxon>
        <taxon>Pseudomonadati</taxon>
        <taxon>Pseudomonadota</taxon>
        <taxon>Gammaproteobacteria</taxon>
        <taxon>Pseudomonadales</taxon>
        <taxon>Pseudomonadaceae</taxon>
        <taxon>Halopseudomonas</taxon>
    </lineage>
</organism>
<evidence type="ECO:0008006" key="4">
    <source>
        <dbReference type="Google" id="ProtNLM"/>
    </source>
</evidence>